<dbReference type="EMBL" id="VSRR010003792">
    <property type="protein sequence ID" value="MPC37473.1"/>
    <property type="molecule type" value="Genomic_DNA"/>
</dbReference>
<accession>A0A5B7EX89</accession>
<feature type="region of interest" description="Disordered" evidence="1">
    <location>
        <begin position="55"/>
        <end position="104"/>
    </location>
</feature>
<protein>
    <submittedName>
        <fullName evidence="2">Uncharacterized protein</fullName>
    </submittedName>
</protein>
<name>A0A5B7EX89_PORTR</name>
<feature type="compositionally biased region" description="Basic and acidic residues" evidence="1">
    <location>
        <begin position="1"/>
        <end position="16"/>
    </location>
</feature>
<organism evidence="2 3">
    <name type="scientific">Portunus trituberculatus</name>
    <name type="common">Swimming crab</name>
    <name type="synonym">Neptunus trituberculatus</name>
    <dbReference type="NCBI Taxonomy" id="210409"/>
    <lineage>
        <taxon>Eukaryota</taxon>
        <taxon>Metazoa</taxon>
        <taxon>Ecdysozoa</taxon>
        <taxon>Arthropoda</taxon>
        <taxon>Crustacea</taxon>
        <taxon>Multicrustacea</taxon>
        <taxon>Malacostraca</taxon>
        <taxon>Eumalacostraca</taxon>
        <taxon>Eucarida</taxon>
        <taxon>Decapoda</taxon>
        <taxon>Pleocyemata</taxon>
        <taxon>Brachyura</taxon>
        <taxon>Eubrachyura</taxon>
        <taxon>Portunoidea</taxon>
        <taxon>Portunidae</taxon>
        <taxon>Portuninae</taxon>
        <taxon>Portunus</taxon>
    </lineage>
</organism>
<keyword evidence="3" id="KW-1185">Reference proteome</keyword>
<dbReference type="AlphaFoldDB" id="A0A5B7EX89"/>
<proteinExistence type="predicted"/>
<reference evidence="2 3" key="1">
    <citation type="submission" date="2019-05" db="EMBL/GenBank/DDBJ databases">
        <title>Another draft genome of Portunus trituberculatus and its Hox gene families provides insights of decapod evolution.</title>
        <authorList>
            <person name="Jeong J.-H."/>
            <person name="Song I."/>
            <person name="Kim S."/>
            <person name="Choi T."/>
            <person name="Kim D."/>
            <person name="Ryu S."/>
            <person name="Kim W."/>
        </authorList>
    </citation>
    <scope>NUCLEOTIDE SEQUENCE [LARGE SCALE GENOMIC DNA]</scope>
    <source>
        <tissue evidence="2">Muscle</tissue>
    </source>
</reference>
<comment type="caution">
    <text evidence="2">The sequence shown here is derived from an EMBL/GenBank/DDBJ whole genome shotgun (WGS) entry which is preliminary data.</text>
</comment>
<dbReference type="Proteomes" id="UP000324222">
    <property type="component" value="Unassembled WGS sequence"/>
</dbReference>
<feature type="region of interest" description="Disordered" evidence="1">
    <location>
        <begin position="1"/>
        <end position="20"/>
    </location>
</feature>
<evidence type="ECO:0000313" key="3">
    <source>
        <dbReference type="Proteomes" id="UP000324222"/>
    </source>
</evidence>
<sequence>MGGSVGRREGGSRRSEAFSAVGRFITDQDVMMMYVSRKLSAFPCMALRTPIYPRRRTTFSSGQTPPFSPPTPQQPHKAGCKEWSPPFPSSSSSSSSSWCSDGRL</sequence>
<evidence type="ECO:0000313" key="2">
    <source>
        <dbReference type="EMBL" id="MPC37473.1"/>
    </source>
</evidence>
<gene>
    <name evidence="2" type="ORF">E2C01_030954</name>
</gene>
<evidence type="ECO:0000256" key="1">
    <source>
        <dbReference type="SAM" id="MobiDB-lite"/>
    </source>
</evidence>